<dbReference type="Pfam" id="PF13426">
    <property type="entry name" value="PAS_9"/>
    <property type="match status" value="1"/>
</dbReference>
<feature type="transmembrane region" description="Helical" evidence="2">
    <location>
        <begin position="12"/>
        <end position="33"/>
    </location>
</feature>
<evidence type="ECO:0000259" key="4">
    <source>
        <dbReference type="PROSITE" id="PS50113"/>
    </source>
</evidence>
<dbReference type="Gene3D" id="3.30.450.20">
    <property type="entry name" value="PAS domain"/>
    <property type="match status" value="2"/>
</dbReference>
<keyword evidence="2" id="KW-1133">Transmembrane helix</keyword>
<dbReference type="CDD" id="cd00130">
    <property type="entry name" value="PAS"/>
    <property type="match status" value="2"/>
</dbReference>
<dbReference type="PROSITE" id="PS50112">
    <property type="entry name" value="PAS"/>
    <property type="match status" value="2"/>
</dbReference>
<dbReference type="InterPro" id="IPR000700">
    <property type="entry name" value="PAS-assoc_C"/>
</dbReference>
<dbReference type="Proteomes" id="UP000245535">
    <property type="component" value="Unassembled WGS sequence"/>
</dbReference>
<keyword evidence="2" id="KW-0472">Membrane</keyword>
<dbReference type="SMART" id="SM00091">
    <property type="entry name" value="PAS"/>
    <property type="match status" value="2"/>
</dbReference>
<gene>
    <name evidence="5" type="ORF">BC781_109195</name>
</gene>
<dbReference type="InterPro" id="IPR029016">
    <property type="entry name" value="GAF-like_dom_sf"/>
</dbReference>
<comment type="caution">
    <text evidence="5">The sequence shown here is derived from an EMBL/GenBank/DDBJ whole genome shotgun (WGS) entry which is preliminary data.</text>
</comment>
<feature type="domain" description="PAC" evidence="4">
    <location>
        <begin position="596"/>
        <end position="648"/>
    </location>
</feature>
<keyword evidence="6" id="KW-1185">Reference proteome</keyword>
<dbReference type="PROSITE" id="PS50113">
    <property type="entry name" value="PAC"/>
    <property type="match status" value="1"/>
</dbReference>
<accession>A0A315Z301</accession>
<feature type="domain" description="PAS" evidence="3">
    <location>
        <begin position="520"/>
        <end position="567"/>
    </location>
</feature>
<evidence type="ECO:0000313" key="6">
    <source>
        <dbReference type="Proteomes" id="UP000245535"/>
    </source>
</evidence>
<dbReference type="PANTHER" id="PTHR44757">
    <property type="entry name" value="DIGUANYLATE CYCLASE DGCP"/>
    <property type="match status" value="1"/>
</dbReference>
<feature type="domain" description="PAS" evidence="3">
    <location>
        <begin position="659"/>
        <end position="715"/>
    </location>
</feature>
<evidence type="ECO:0000256" key="1">
    <source>
        <dbReference type="SAM" id="Coils"/>
    </source>
</evidence>
<feature type="transmembrane region" description="Helical" evidence="2">
    <location>
        <begin position="197"/>
        <end position="215"/>
    </location>
</feature>
<keyword evidence="2" id="KW-0812">Transmembrane</keyword>
<keyword evidence="1" id="KW-0175">Coiled coil</keyword>
<dbReference type="PANTHER" id="PTHR44757:SF2">
    <property type="entry name" value="BIOFILM ARCHITECTURE MAINTENANCE PROTEIN MBAA"/>
    <property type="match status" value="1"/>
</dbReference>
<evidence type="ECO:0000256" key="2">
    <source>
        <dbReference type="SAM" id="Phobius"/>
    </source>
</evidence>
<dbReference type="SUPFAM" id="SSF55785">
    <property type="entry name" value="PYP-like sensor domain (PAS domain)"/>
    <property type="match status" value="2"/>
</dbReference>
<dbReference type="InterPro" id="IPR035965">
    <property type="entry name" value="PAS-like_dom_sf"/>
</dbReference>
<protein>
    <submittedName>
        <fullName evidence="5">PAS domain S-box-containing protein</fullName>
    </submittedName>
</protein>
<feature type="coiled-coil region" evidence="1">
    <location>
        <begin position="472"/>
        <end position="520"/>
    </location>
</feature>
<dbReference type="RefSeq" id="WP_109622661.1">
    <property type="nucleotide sequence ID" value="NZ_QGDO01000009.1"/>
</dbReference>
<name>A0A315Z301_SEDFL</name>
<reference evidence="5 6" key="1">
    <citation type="submission" date="2018-03" db="EMBL/GenBank/DDBJ databases">
        <title>Genomic Encyclopedia of Archaeal and Bacterial Type Strains, Phase II (KMG-II): from individual species to whole genera.</title>
        <authorList>
            <person name="Goeker M."/>
        </authorList>
    </citation>
    <scope>NUCLEOTIDE SEQUENCE [LARGE SCALE GENOMIC DNA]</scope>
    <source>
        <strain evidence="5 6">DSM 28229</strain>
    </source>
</reference>
<dbReference type="SUPFAM" id="SSF55781">
    <property type="entry name" value="GAF domain-like"/>
    <property type="match status" value="1"/>
</dbReference>
<dbReference type="EMBL" id="QGDO01000009">
    <property type="protein sequence ID" value="PWJ36176.1"/>
    <property type="molecule type" value="Genomic_DNA"/>
</dbReference>
<dbReference type="InterPro" id="IPR013656">
    <property type="entry name" value="PAS_4"/>
</dbReference>
<dbReference type="NCBIfam" id="TIGR00229">
    <property type="entry name" value="sensory_box"/>
    <property type="match status" value="2"/>
</dbReference>
<dbReference type="InterPro" id="IPR052155">
    <property type="entry name" value="Biofilm_reg_signaling"/>
</dbReference>
<evidence type="ECO:0000259" key="3">
    <source>
        <dbReference type="PROSITE" id="PS50112"/>
    </source>
</evidence>
<dbReference type="Gene3D" id="3.30.450.40">
    <property type="match status" value="1"/>
</dbReference>
<dbReference type="OrthoDB" id="1120715at2"/>
<organism evidence="5 6">
    <name type="scientific">Sediminitomix flava</name>
    <dbReference type="NCBI Taxonomy" id="379075"/>
    <lineage>
        <taxon>Bacteria</taxon>
        <taxon>Pseudomonadati</taxon>
        <taxon>Bacteroidota</taxon>
        <taxon>Cytophagia</taxon>
        <taxon>Cytophagales</taxon>
        <taxon>Flammeovirgaceae</taxon>
        <taxon>Sediminitomix</taxon>
    </lineage>
</organism>
<dbReference type="InterPro" id="IPR000014">
    <property type="entry name" value="PAS"/>
</dbReference>
<proteinExistence type="predicted"/>
<evidence type="ECO:0000313" key="5">
    <source>
        <dbReference type="EMBL" id="PWJ36176.1"/>
    </source>
</evidence>
<dbReference type="AlphaFoldDB" id="A0A315Z301"/>
<dbReference type="Pfam" id="PF08448">
    <property type="entry name" value="PAS_4"/>
    <property type="match status" value="1"/>
</dbReference>
<sequence>MVFTPKIFPFHLRLILILFSLFLVILFGLIATLSHFSNQHSKLNEEILNQEFTIKNFPLFAEEYVKQGNRKQLLILKREADHVNTKIEALKKAKIFEQRMGDYPPSFQTADTHLPTGLEEYQKEFLEHYQYVNKLWNYNLSNLRSKHSSLSASDRKEKLNKTLNFLQRRNTTLVRKNRTFRALLKNREALSETKTKWIICISALLCLSGFLYLYYEIINIFLKKLRKEQIKLGQLTNQSTHNDAETLDLLSHSRSEIELRLTNAIEYVNQITKLEFDHGTSSSIENWPLGVALQDMSLSLKSMAEEKEISSWTNEGFSLISDILNKNSTEVDQLTYDFIRFLCNYCNLNQGIVFINTSHNSDIELTFSSCYAYGSQKSFERYELKKEGLIAQVIKEKSPLYLEEIPENYIGITSGLGAAPPRSIMICPLYYNEDFYGTIEVASFSPLNQGYQDFIKNAAEKLSNTLSVFQINQRTKELLTSTKEKNELLQQKEKEMALFAQELQDTQGKLSQKLLELKKESNLTQNIIDAIDKSSATLEFDPQGKILKVNDMFLSIMGYKPTELIGKHESVLVVPSEANSQRYQLMWTGLSSGSFMTGEFKRLTNKGKEIWISATYNPIFDLDGKTIKVIMLANFITEEREKSLDSNLRITAFNNHLTIVELDKNGKMKKANPNFEKLTGYKRIEYRDRPLADLMLSAREMTQLDNKIKKVVDEKELQSHTFNILTKDKKEVQAVISLYPLYNLAQVVVKVMAILSTKQVTSKKSEQENLTVKDTK</sequence>